<sequence>MKSLPALTRTIKIAVVVAASMATLAAAPAPAGTDKHPTGHRGPVFVQTDDVRGNKIVAYHRAADGALHKRAVYATDGKGGVLQGSVVDHLASQGSLTYDAGHRLLYAVNAGSNTLTVFAVDGERLHRKQVVSSGGTFPVSVTAHGDRVYVLNARKGGSIQGYRLTKKGLQRVPEWHRSLHLDTGTAPEFTHTPGQVAFTPDGSGLVVATKAGGNSIEVFKIGRDGAPAARPVVSSKAGSVPFGVTFDRRDRLVVADTGPNVVLTFRLDERGEARLLDDVPTGQQASCWIVRAGDRYYVSNAGSNTLSGFRQHRGPRLEALGNTPTGAGTVDAAVSPDNRYLYVQTGGVGAVDGFRINEDGSLSKIGTTPVPDAVGGEGIVVL</sequence>
<dbReference type="Proteomes" id="UP001432209">
    <property type="component" value="Chromosome"/>
</dbReference>
<dbReference type="PANTHER" id="PTHR30344">
    <property type="entry name" value="6-PHOSPHOGLUCONOLACTONASE-RELATED"/>
    <property type="match status" value="1"/>
</dbReference>
<evidence type="ECO:0000256" key="1">
    <source>
        <dbReference type="ARBA" id="ARBA00005564"/>
    </source>
</evidence>
<keyword evidence="2" id="KW-0732">Signal</keyword>
<reference evidence="3" key="1">
    <citation type="submission" date="2022-10" db="EMBL/GenBank/DDBJ databases">
        <title>The complete genomes of actinobacterial strains from the NBC collection.</title>
        <authorList>
            <person name="Joergensen T.S."/>
            <person name="Alvarez Arevalo M."/>
            <person name="Sterndorff E.B."/>
            <person name="Faurdal D."/>
            <person name="Vuksanovic O."/>
            <person name="Mourched A.-S."/>
            <person name="Charusanti P."/>
            <person name="Shaw S."/>
            <person name="Blin K."/>
            <person name="Weber T."/>
        </authorList>
    </citation>
    <scope>NUCLEOTIDE SEQUENCE</scope>
    <source>
        <strain evidence="3">NBC_01432</strain>
    </source>
</reference>
<evidence type="ECO:0000313" key="4">
    <source>
        <dbReference type="Proteomes" id="UP001432209"/>
    </source>
</evidence>
<comment type="similarity">
    <text evidence="1">Belongs to the cycloisomerase 2 family.</text>
</comment>
<protein>
    <submittedName>
        <fullName evidence="3">Lactonase family protein</fullName>
    </submittedName>
</protein>
<evidence type="ECO:0000313" key="3">
    <source>
        <dbReference type="EMBL" id="WUX51485.1"/>
    </source>
</evidence>
<dbReference type="InterPro" id="IPR015943">
    <property type="entry name" value="WD40/YVTN_repeat-like_dom_sf"/>
</dbReference>
<dbReference type="PANTHER" id="PTHR30344:SF1">
    <property type="entry name" value="6-PHOSPHOGLUCONOLACTONASE"/>
    <property type="match status" value="1"/>
</dbReference>
<organism evidence="3 4">
    <name type="scientific">Streptomyces niveus</name>
    <name type="common">Streptomyces spheroides</name>
    <dbReference type="NCBI Taxonomy" id="193462"/>
    <lineage>
        <taxon>Bacteria</taxon>
        <taxon>Bacillati</taxon>
        <taxon>Actinomycetota</taxon>
        <taxon>Actinomycetes</taxon>
        <taxon>Kitasatosporales</taxon>
        <taxon>Streptomycetaceae</taxon>
        <taxon>Streptomyces</taxon>
    </lineage>
</organism>
<dbReference type="RefSeq" id="WP_329075150.1">
    <property type="nucleotide sequence ID" value="NZ_CP109495.1"/>
</dbReference>
<accession>A0ABZ2A2F7</accession>
<dbReference type="InterPro" id="IPR019405">
    <property type="entry name" value="Lactonase_7-beta_prop"/>
</dbReference>
<name>A0ABZ2A2F7_STRNV</name>
<proteinExistence type="inferred from homology"/>
<dbReference type="Gene3D" id="2.130.10.10">
    <property type="entry name" value="YVTN repeat-like/Quinoprotein amine dehydrogenase"/>
    <property type="match status" value="3"/>
</dbReference>
<keyword evidence="4" id="KW-1185">Reference proteome</keyword>
<gene>
    <name evidence="3" type="ORF">OG442_08030</name>
</gene>
<dbReference type="Pfam" id="PF10282">
    <property type="entry name" value="Lactonase"/>
    <property type="match status" value="1"/>
</dbReference>
<feature type="chain" id="PRO_5045899210" evidence="2">
    <location>
        <begin position="32"/>
        <end position="382"/>
    </location>
</feature>
<dbReference type="EMBL" id="CP109495">
    <property type="protein sequence ID" value="WUX51485.1"/>
    <property type="molecule type" value="Genomic_DNA"/>
</dbReference>
<evidence type="ECO:0000256" key="2">
    <source>
        <dbReference type="SAM" id="SignalP"/>
    </source>
</evidence>
<feature type="signal peptide" evidence="2">
    <location>
        <begin position="1"/>
        <end position="31"/>
    </location>
</feature>
<dbReference type="InterPro" id="IPR050282">
    <property type="entry name" value="Cycloisomerase_2"/>
</dbReference>
<dbReference type="SUPFAM" id="SSF75011">
    <property type="entry name" value="3-carboxy-cis,cis-mucoante lactonizing enzyme"/>
    <property type="match status" value="1"/>
</dbReference>